<evidence type="ECO:0008006" key="3">
    <source>
        <dbReference type="Google" id="ProtNLM"/>
    </source>
</evidence>
<name>A0A5J4KRI8_9CHLR</name>
<reference evidence="1 2" key="1">
    <citation type="submission" date="2019-10" db="EMBL/GenBank/DDBJ databases">
        <title>Dictyobacter vulcani sp. nov., within the class Ktedonobacteria, isolated from soil of volcanic Mt. Zao.</title>
        <authorList>
            <person name="Zheng Y."/>
            <person name="Wang C.M."/>
            <person name="Sakai Y."/>
            <person name="Abe K."/>
            <person name="Yokota A."/>
            <person name="Yabe S."/>
        </authorList>
    </citation>
    <scope>NUCLEOTIDE SEQUENCE [LARGE SCALE GENOMIC DNA]</scope>
    <source>
        <strain evidence="1 2">W12</strain>
    </source>
</reference>
<gene>
    <name evidence="1" type="ORF">KDW_31390</name>
</gene>
<accession>A0A5J4KRI8</accession>
<dbReference type="AlphaFoldDB" id="A0A5J4KRI8"/>
<protein>
    <recommendedName>
        <fullName evidence="3">3'-5' exonuclease domain-containing protein</fullName>
    </recommendedName>
</protein>
<evidence type="ECO:0000313" key="1">
    <source>
        <dbReference type="EMBL" id="GER88977.1"/>
    </source>
</evidence>
<dbReference type="EMBL" id="BKZW01000001">
    <property type="protein sequence ID" value="GER88977.1"/>
    <property type="molecule type" value="Genomic_DNA"/>
</dbReference>
<comment type="caution">
    <text evidence="1">The sequence shown here is derived from an EMBL/GenBank/DDBJ whole genome shotgun (WGS) entry which is preliminary data.</text>
</comment>
<sequence length="260" mass="30073">MYHFEKELDSHVPSVIGFDVEWTKNFRIKNANKAFCYSVVWVSDLAVCNVNYLEDTLHFGFKMNYVESDATDECQQMCDEANKHVASFLSPRNTVVGHQFTSDIGVLLACSEHKLEAIETLKKSWQSRNQTDAKQVNVFDTRYDLPDSKEVESNKLVNVCPVWQLNVLQPEIHGSMTKMQRDFYARKKQHQLIMEKIAVLNIRHSLSSVLLYLFYLHGKPDHMVNINTILYRNLKDTFDYVRSPAFATLLTPLIPSPVSY</sequence>
<dbReference type="Proteomes" id="UP000326912">
    <property type="component" value="Unassembled WGS sequence"/>
</dbReference>
<organism evidence="1 2">
    <name type="scientific">Dictyobacter vulcani</name>
    <dbReference type="NCBI Taxonomy" id="2607529"/>
    <lineage>
        <taxon>Bacteria</taxon>
        <taxon>Bacillati</taxon>
        <taxon>Chloroflexota</taxon>
        <taxon>Ktedonobacteria</taxon>
        <taxon>Ktedonobacterales</taxon>
        <taxon>Dictyobacteraceae</taxon>
        <taxon>Dictyobacter</taxon>
    </lineage>
</organism>
<keyword evidence="2" id="KW-1185">Reference proteome</keyword>
<evidence type="ECO:0000313" key="2">
    <source>
        <dbReference type="Proteomes" id="UP000326912"/>
    </source>
</evidence>
<dbReference type="RefSeq" id="WP_151756806.1">
    <property type="nucleotide sequence ID" value="NZ_BKZW01000001.1"/>
</dbReference>
<proteinExistence type="predicted"/>